<evidence type="ECO:0000256" key="1">
    <source>
        <dbReference type="SAM" id="MobiDB-lite"/>
    </source>
</evidence>
<proteinExistence type="predicted"/>
<evidence type="ECO:0000313" key="3">
    <source>
        <dbReference type="Proteomes" id="UP000269221"/>
    </source>
</evidence>
<dbReference type="EMBL" id="QRBI01000104">
    <property type="protein sequence ID" value="RMC16207.1"/>
    <property type="molecule type" value="Genomic_DNA"/>
</dbReference>
<name>A0A3M0LAD0_HIRRU</name>
<protein>
    <submittedName>
        <fullName evidence="2">Uncharacterized protein</fullName>
    </submittedName>
</protein>
<dbReference type="AlphaFoldDB" id="A0A3M0LAD0"/>
<organism evidence="2 3">
    <name type="scientific">Hirundo rustica rustica</name>
    <dbReference type="NCBI Taxonomy" id="333673"/>
    <lineage>
        <taxon>Eukaryota</taxon>
        <taxon>Metazoa</taxon>
        <taxon>Chordata</taxon>
        <taxon>Craniata</taxon>
        <taxon>Vertebrata</taxon>
        <taxon>Euteleostomi</taxon>
        <taxon>Archelosauria</taxon>
        <taxon>Archosauria</taxon>
        <taxon>Dinosauria</taxon>
        <taxon>Saurischia</taxon>
        <taxon>Theropoda</taxon>
        <taxon>Coelurosauria</taxon>
        <taxon>Aves</taxon>
        <taxon>Neognathae</taxon>
        <taxon>Neoaves</taxon>
        <taxon>Telluraves</taxon>
        <taxon>Australaves</taxon>
        <taxon>Passeriformes</taxon>
        <taxon>Sylvioidea</taxon>
        <taxon>Hirundinidae</taxon>
        <taxon>Hirundo</taxon>
    </lineage>
</organism>
<feature type="region of interest" description="Disordered" evidence="1">
    <location>
        <begin position="19"/>
        <end position="44"/>
    </location>
</feature>
<reference evidence="2 3" key="1">
    <citation type="submission" date="2018-07" db="EMBL/GenBank/DDBJ databases">
        <title>A high quality draft genome assembly of the barn swallow (H. rustica rustica).</title>
        <authorList>
            <person name="Formenti G."/>
            <person name="Chiara M."/>
            <person name="Poveda L."/>
            <person name="Francoijs K.-J."/>
            <person name="Bonisoli-Alquati A."/>
            <person name="Canova L."/>
            <person name="Gianfranceschi L."/>
            <person name="Horner D.S."/>
            <person name="Saino N."/>
        </authorList>
    </citation>
    <scope>NUCLEOTIDE SEQUENCE [LARGE SCALE GENOMIC DNA]</scope>
    <source>
        <strain evidence="2">Chelidonia</strain>
        <tissue evidence="2">Blood</tissue>
    </source>
</reference>
<sequence length="80" mass="9001">MDLLETVKKRATTMIRGGLEDLPQRQNERAGAVRPGKEKAPGTPHSTFQYLKGLQESGKAAFHIDMQHQDKGKWLQTDKV</sequence>
<comment type="caution">
    <text evidence="2">The sequence shown here is derived from an EMBL/GenBank/DDBJ whole genome shotgun (WGS) entry which is preliminary data.</text>
</comment>
<gene>
    <name evidence="2" type="ORF">DUI87_08421</name>
</gene>
<keyword evidence="3" id="KW-1185">Reference proteome</keyword>
<evidence type="ECO:0000313" key="2">
    <source>
        <dbReference type="EMBL" id="RMC16207.1"/>
    </source>
</evidence>
<accession>A0A3M0LAD0</accession>
<dbReference type="Proteomes" id="UP000269221">
    <property type="component" value="Unassembled WGS sequence"/>
</dbReference>
<feature type="compositionally biased region" description="Basic and acidic residues" evidence="1">
    <location>
        <begin position="19"/>
        <end position="28"/>
    </location>
</feature>